<dbReference type="Pfam" id="PF19806">
    <property type="entry name" value="DUF6289"/>
    <property type="match status" value="1"/>
</dbReference>
<comment type="caution">
    <text evidence="1">The sequence shown here is derived from an EMBL/GenBank/DDBJ whole genome shotgun (WGS) entry which is preliminary data.</text>
</comment>
<organism evidence="1 2">
    <name type="scientific">Marilutibacter maris</name>
    <dbReference type="NCBI Taxonomy" id="1605891"/>
    <lineage>
        <taxon>Bacteria</taxon>
        <taxon>Pseudomonadati</taxon>
        <taxon>Pseudomonadota</taxon>
        <taxon>Gammaproteobacteria</taxon>
        <taxon>Lysobacterales</taxon>
        <taxon>Lysobacteraceae</taxon>
        <taxon>Marilutibacter</taxon>
    </lineage>
</organism>
<sequence>MKAMKKTLSVRRIVLAAALFAVTIALAGNALARYPALGVEWGEVTYYDGNGNPIGGMRIECDGYVATWGSTDGNRGPMMIYPCH</sequence>
<proteinExistence type="predicted"/>
<reference evidence="1 2" key="1">
    <citation type="submission" date="2019-10" db="EMBL/GenBank/DDBJ databases">
        <title>Lysobacter alkalisoli sp. nov., isolated from saline-alkaline soil.</title>
        <authorList>
            <person name="Sun J.-Q."/>
        </authorList>
    </citation>
    <scope>NUCLEOTIDE SEQUENCE [LARGE SCALE GENOMIC DNA]</scope>
    <source>
        <strain evidence="1 2">KCTC 42381</strain>
    </source>
</reference>
<dbReference type="InterPro" id="IPR046256">
    <property type="entry name" value="DUF6289"/>
</dbReference>
<dbReference type="AlphaFoldDB" id="A0A508B4R4"/>
<accession>A0A508B4R4</accession>
<evidence type="ECO:0000313" key="1">
    <source>
        <dbReference type="EMBL" id="KAB8198233.1"/>
    </source>
</evidence>
<gene>
    <name evidence="1" type="ORF">FKV24_003145</name>
</gene>
<dbReference type="Proteomes" id="UP000320431">
    <property type="component" value="Unassembled WGS sequence"/>
</dbReference>
<evidence type="ECO:0000313" key="2">
    <source>
        <dbReference type="Proteomes" id="UP000320431"/>
    </source>
</evidence>
<protein>
    <submittedName>
        <fullName evidence="1">Uncharacterized protein</fullName>
    </submittedName>
</protein>
<dbReference type="EMBL" id="VICD02000038">
    <property type="protein sequence ID" value="KAB8198233.1"/>
    <property type="molecule type" value="Genomic_DNA"/>
</dbReference>
<name>A0A508B4R4_9GAMM</name>